<dbReference type="Gene3D" id="2.120.10.30">
    <property type="entry name" value="TolB, C-terminal domain"/>
    <property type="match status" value="1"/>
</dbReference>
<dbReference type="PANTHER" id="PTHR10009:SF10">
    <property type="entry name" value="L-DOPACHROME TAUTOMERASE YELLOW-F-RELATED"/>
    <property type="match status" value="1"/>
</dbReference>
<comment type="subcellular location">
    <subcellularLocation>
        <location evidence="1">Secreted</location>
    </subcellularLocation>
</comment>
<evidence type="ECO:0000256" key="2">
    <source>
        <dbReference type="ARBA" id="ARBA00009127"/>
    </source>
</evidence>
<dbReference type="EMBL" id="CAJOBZ010000068">
    <property type="protein sequence ID" value="CAF4942613.1"/>
    <property type="molecule type" value="Genomic_DNA"/>
</dbReference>
<name>A0A821XKC5_9NEOP</name>
<reference evidence="6" key="1">
    <citation type="submission" date="2021-02" db="EMBL/GenBank/DDBJ databases">
        <authorList>
            <person name="Steward A R."/>
        </authorList>
    </citation>
    <scope>NUCLEOTIDE SEQUENCE</scope>
</reference>
<dbReference type="AlphaFoldDB" id="A0A821XKC5"/>
<proteinExistence type="inferred from homology"/>
<dbReference type="InterPro" id="IPR017996">
    <property type="entry name" value="MRJP/yellow-related"/>
</dbReference>
<feature type="chain" id="PRO_5032557940" evidence="5">
    <location>
        <begin position="17"/>
        <end position="425"/>
    </location>
</feature>
<dbReference type="OrthoDB" id="7776143at2759"/>
<protein>
    <submittedName>
        <fullName evidence="6">Uncharacterized protein</fullName>
    </submittedName>
</protein>
<evidence type="ECO:0000256" key="5">
    <source>
        <dbReference type="SAM" id="SignalP"/>
    </source>
</evidence>
<keyword evidence="3" id="KW-0964">Secreted</keyword>
<comment type="similarity">
    <text evidence="2">Belongs to the major royal jelly protein family.</text>
</comment>
<dbReference type="InterPro" id="IPR011042">
    <property type="entry name" value="6-blade_b-propeller_TolB-like"/>
</dbReference>
<evidence type="ECO:0000256" key="3">
    <source>
        <dbReference type="ARBA" id="ARBA00022525"/>
    </source>
</evidence>
<organism evidence="6 7">
    <name type="scientific">Pieris macdunnoughi</name>
    <dbReference type="NCBI Taxonomy" id="345717"/>
    <lineage>
        <taxon>Eukaryota</taxon>
        <taxon>Metazoa</taxon>
        <taxon>Ecdysozoa</taxon>
        <taxon>Arthropoda</taxon>
        <taxon>Hexapoda</taxon>
        <taxon>Insecta</taxon>
        <taxon>Pterygota</taxon>
        <taxon>Neoptera</taxon>
        <taxon>Endopterygota</taxon>
        <taxon>Lepidoptera</taxon>
        <taxon>Glossata</taxon>
        <taxon>Ditrysia</taxon>
        <taxon>Papilionoidea</taxon>
        <taxon>Pieridae</taxon>
        <taxon>Pierinae</taxon>
        <taxon>Pieris</taxon>
    </lineage>
</organism>
<keyword evidence="4 5" id="KW-0732">Signal</keyword>
<comment type="caution">
    <text evidence="6">The sequence shown here is derived from an EMBL/GenBank/DDBJ whole genome shotgun (WGS) entry which is preliminary data.</text>
</comment>
<dbReference type="Pfam" id="PF03022">
    <property type="entry name" value="MRJP"/>
    <property type="match status" value="1"/>
</dbReference>
<evidence type="ECO:0000256" key="1">
    <source>
        <dbReference type="ARBA" id="ARBA00004613"/>
    </source>
</evidence>
<evidence type="ECO:0000313" key="6">
    <source>
        <dbReference type="EMBL" id="CAF4942613.1"/>
    </source>
</evidence>
<keyword evidence="7" id="KW-1185">Reference proteome</keyword>
<accession>A0A821XKC5</accession>
<evidence type="ECO:0000313" key="7">
    <source>
        <dbReference type="Proteomes" id="UP000663880"/>
    </source>
</evidence>
<dbReference type="GO" id="GO:0005576">
    <property type="term" value="C:extracellular region"/>
    <property type="evidence" value="ECO:0007669"/>
    <property type="project" value="UniProtKB-SubCell"/>
</dbReference>
<dbReference type="PANTHER" id="PTHR10009">
    <property type="entry name" value="PROTEIN YELLOW-RELATED"/>
    <property type="match status" value="1"/>
</dbReference>
<dbReference type="Proteomes" id="UP000663880">
    <property type="component" value="Unassembled WGS sequence"/>
</dbReference>
<sequence length="425" mass="48664">MLKVYVFLCISKVVLAQNLGAFQEVFAWKQVTYDINGIQLLQDRYGDVENERMKRETDRLVFSTAEEQNSNQGPVTTPPDTNADATKFFIQYNNVPMGAEKVGHRLFVAFPRRRYGIPTTLNYIDLNDQNGRSPALKPYPNIYKGRSLISVYRTRADTCGRLWMVDTGLLELPANRRQLQPPAIVVYDLKTDQEIFRYTFKESDIPSASTPTGLASITVDITNNCADAFAYIPDLTTNGIIVYSLRNNDSWRITHNYFNFNPLSENLRVSGEYFQWSDGIFSIALSPAVSGCRTAYFHPLISTQEFSISTCLLKNRTASSDRYFFDKLTYLGERGSNSQSTMHDYHEPSRVLFFADIGRDAISCWNTERKLEPQNVAILAQDSERMSYPSDLHVTDNEVWVIANKLPRFGYTSLDTNEYNFFIYK</sequence>
<evidence type="ECO:0000256" key="4">
    <source>
        <dbReference type="ARBA" id="ARBA00022729"/>
    </source>
</evidence>
<feature type="signal peptide" evidence="5">
    <location>
        <begin position="1"/>
        <end position="16"/>
    </location>
</feature>
<gene>
    <name evidence="6" type="ORF">PMACD_LOCUS14869</name>
</gene>